<name>A0A2I0LC60_PUNGR</name>
<evidence type="ECO:0000256" key="1">
    <source>
        <dbReference type="ARBA" id="ARBA00004123"/>
    </source>
</evidence>
<dbReference type="PROSITE" id="PS51477">
    <property type="entry name" value="PAH"/>
    <property type="match status" value="1"/>
</dbReference>
<dbReference type="InterPro" id="IPR036600">
    <property type="entry name" value="PAH_sf"/>
</dbReference>
<evidence type="ECO:0000256" key="6">
    <source>
        <dbReference type="SAM" id="MobiDB-lite"/>
    </source>
</evidence>
<feature type="compositionally biased region" description="Basic and acidic residues" evidence="6">
    <location>
        <begin position="129"/>
        <end position="143"/>
    </location>
</feature>
<dbReference type="InterPro" id="IPR039774">
    <property type="entry name" value="Sin3-like"/>
</dbReference>
<reference evidence="8 9" key="1">
    <citation type="submission" date="2017-11" db="EMBL/GenBank/DDBJ databases">
        <title>De-novo sequencing of pomegranate (Punica granatum L.) genome.</title>
        <authorList>
            <person name="Akparov Z."/>
            <person name="Amiraslanov A."/>
            <person name="Hajiyeva S."/>
            <person name="Abbasov M."/>
            <person name="Kaur K."/>
            <person name="Hamwieh A."/>
            <person name="Solovyev V."/>
            <person name="Salamov A."/>
            <person name="Braich B."/>
            <person name="Kosarev P."/>
            <person name="Mahmoud A."/>
            <person name="Hajiyev E."/>
            <person name="Babayeva S."/>
            <person name="Izzatullayeva V."/>
            <person name="Mammadov A."/>
            <person name="Mammadov A."/>
            <person name="Sharifova S."/>
            <person name="Ojaghi J."/>
            <person name="Eynullazada K."/>
            <person name="Bayramov B."/>
            <person name="Abdulazimova A."/>
            <person name="Shahmuradov I."/>
        </authorList>
    </citation>
    <scope>NUCLEOTIDE SEQUENCE [LARGE SCALE GENOMIC DNA]</scope>
    <source>
        <strain evidence="9">cv. AG2017</strain>
        <tissue evidence="8">Leaf</tissue>
    </source>
</reference>
<keyword evidence="4 5" id="KW-0539">Nucleus</keyword>
<keyword evidence="3" id="KW-0677">Repeat</keyword>
<dbReference type="Gene3D" id="1.20.1160.11">
    <property type="entry name" value="Paired amphipathic helix"/>
    <property type="match status" value="1"/>
</dbReference>
<organism evidence="8 9">
    <name type="scientific">Punica granatum</name>
    <name type="common">Pomegranate</name>
    <dbReference type="NCBI Taxonomy" id="22663"/>
    <lineage>
        <taxon>Eukaryota</taxon>
        <taxon>Viridiplantae</taxon>
        <taxon>Streptophyta</taxon>
        <taxon>Embryophyta</taxon>
        <taxon>Tracheophyta</taxon>
        <taxon>Spermatophyta</taxon>
        <taxon>Magnoliopsida</taxon>
        <taxon>eudicotyledons</taxon>
        <taxon>Gunneridae</taxon>
        <taxon>Pentapetalae</taxon>
        <taxon>rosids</taxon>
        <taxon>malvids</taxon>
        <taxon>Myrtales</taxon>
        <taxon>Lythraceae</taxon>
        <taxon>Punica</taxon>
    </lineage>
</organism>
<proteinExistence type="predicted"/>
<evidence type="ECO:0000256" key="3">
    <source>
        <dbReference type="ARBA" id="ARBA00022737"/>
    </source>
</evidence>
<comment type="subcellular location">
    <subcellularLocation>
        <location evidence="1 5">Nucleus</location>
    </subcellularLocation>
</comment>
<evidence type="ECO:0000256" key="7">
    <source>
        <dbReference type="SAM" id="Phobius"/>
    </source>
</evidence>
<dbReference type="AlphaFoldDB" id="A0A2I0LC60"/>
<dbReference type="GO" id="GO:0000122">
    <property type="term" value="P:negative regulation of transcription by RNA polymerase II"/>
    <property type="evidence" value="ECO:0007669"/>
    <property type="project" value="TreeGrafter"/>
</dbReference>
<dbReference type="STRING" id="22663.A0A2I0LC60"/>
<feature type="region of interest" description="Disordered" evidence="6">
    <location>
        <begin position="118"/>
        <end position="143"/>
    </location>
</feature>
<dbReference type="FunFam" id="1.20.1160.11:FF:000003">
    <property type="entry name" value="Paired amphipathic helix SIN3-like protein"/>
    <property type="match status" value="1"/>
</dbReference>
<keyword evidence="7" id="KW-0472">Membrane</keyword>
<evidence type="ECO:0008006" key="10">
    <source>
        <dbReference type="Google" id="ProtNLM"/>
    </source>
</evidence>
<dbReference type="Pfam" id="PF02671">
    <property type="entry name" value="PAH"/>
    <property type="match status" value="1"/>
</dbReference>
<dbReference type="PANTHER" id="PTHR12346:SF8">
    <property type="entry name" value="PAIRED AMPHIPATHIC HELIX PROTEIN SIN3-LIKE 2"/>
    <property type="match status" value="1"/>
</dbReference>
<evidence type="ECO:0000313" key="8">
    <source>
        <dbReference type="EMBL" id="PKI77776.1"/>
    </source>
</evidence>
<dbReference type="GO" id="GO:0003714">
    <property type="term" value="F:transcription corepressor activity"/>
    <property type="evidence" value="ECO:0007669"/>
    <property type="project" value="InterPro"/>
</dbReference>
<dbReference type="SUPFAM" id="SSF47762">
    <property type="entry name" value="PAH2 domain"/>
    <property type="match status" value="1"/>
</dbReference>
<dbReference type="GO" id="GO:0000118">
    <property type="term" value="C:histone deacetylase complex"/>
    <property type="evidence" value="ECO:0007669"/>
    <property type="project" value="TreeGrafter"/>
</dbReference>
<keyword evidence="7" id="KW-1133">Transmembrane helix</keyword>
<accession>A0A2I0LC60</accession>
<evidence type="ECO:0000256" key="4">
    <source>
        <dbReference type="ARBA" id="ARBA00023242"/>
    </source>
</evidence>
<comment type="caution">
    <text evidence="8">The sequence shown here is derived from an EMBL/GenBank/DDBJ whole genome shotgun (WGS) entry which is preliminary data.</text>
</comment>
<evidence type="ECO:0000256" key="5">
    <source>
        <dbReference type="PROSITE-ProRule" id="PRU00810"/>
    </source>
</evidence>
<gene>
    <name evidence="8" type="ORF">CRG98_001824</name>
</gene>
<keyword evidence="7" id="KW-0812">Transmembrane</keyword>
<sequence>MKRLRDDAYRGSGFPIQTSLWFFKKRFQNDEHIYNAFPDILNMDRKEHKDINEVYNEAVALFDDHPDLLEEFKRFFPKNPPTTVAPNVTSNRNLIQRPGERNLQNWHLVHCLWTRTTGSHADRDDSDDDKASLKVQKDQRKHPEKDINLNKRTVEVDDRESKHDNRDFNSHCIHEKGKFTRKVELLLACMHIYASVFYTWLLLREHLYGNNCLVKCDIFIDSFFR</sequence>
<protein>
    <recommendedName>
        <fullName evidence="10">Paired amphipathic helix protein Sin3-like 2</fullName>
    </recommendedName>
</protein>
<keyword evidence="2" id="KW-0678">Repressor</keyword>
<keyword evidence="9" id="KW-1185">Reference proteome</keyword>
<dbReference type="Proteomes" id="UP000233551">
    <property type="component" value="Unassembled WGS sequence"/>
</dbReference>
<dbReference type="GO" id="GO:0000785">
    <property type="term" value="C:chromatin"/>
    <property type="evidence" value="ECO:0007669"/>
    <property type="project" value="TreeGrafter"/>
</dbReference>
<dbReference type="EMBL" id="PGOL01000075">
    <property type="protein sequence ID" value="PKI77776.1"/>
    <property type="molecule type" value="Genomic_DNA"/>
</dbReference>
<dbReference type="PANTHER" id="PTHR12346">
    <property type="entry name" value="SIN3B-RELATED"/>
    <property type="match status" value="1"/>
</dbReference>
<evidence type="ECO:0000256" key="2">
    <source>
        <dbReference type="ARBA" id="ARBA00022491"/>
    </source>
</evidence>
<dbReference type="InterPro" id="IPR003822">
    <property type="entry name" value="PAH"/>
</dbReference>
<evidence type="ECO:0000313" key="9">
    <source>
        <dbReference type="Proteomes" id="UP000233551"/>
    </source>
</evidence>
<feature type="transmembrane region" description="Helical" evidence="7">
    <location>
        <begin position="185"/>
        <end position="203"/>
    </location>
</feature>